<evidence type="ECO:0000259" key="5">
    <source>
        <dbReference type="Pfam" id="PF21959"/>
    </source>
</evidence>
<evidence type="ECO:0000256" key="2">
    <source>
        <dbReference type="SAM" id="SignalP"/>
    </source>
</evidence>
<evidence type="ECO:0000259" key="3">
    <source>
        <dbReference type="Pfam" id="PF16130"/>
    </source>
</evidence>
<proteinExistence type="predicted"/>
<dbReference type="NCBIfam" id="TIGR04456">
    <property type="entry name" value="LruC_dom"/>
    <property type="match status" value="1"/>
</dbReference>
<dbReference type="Pfam" id="PF20009">
    <property type="entry name" value="GEVED"/>
    <property type="match status" value="1"/>
</dbReference>
<accession>A0A9X1XK49</accession>
<keyword evidence="7" id="KW-1185">Reference proteome</keyword>
<organism evidence="6 7">
    <name type="scientific">Vibrio amylolyticus</name>
    <dbReference type="NCBI Taxonomy" id="2847292"/>
    <lineage>
        <taxon>Bacteria</taxon>
        <taxon>Pseudomonadati</taxon>
        <taxon>Pseudomonadota</taxon>
        <taxon>Gammaproteobacteria</taxon>
        <taxon>Vibrionales</taxon>
        <taxon>Vibrionaceae</taxon>
        <taxon>Vibrio</taxon>
    </lineage>
</organism>
<feature type="chain" id="PRO_5040965025" evidence="2">
    <location>
        <begin position="20"/>
        <end position="703"/>
    </location>
</feature>
<reference evidence="6" key="1">
    <citation type="submission" date="2021-11" db="EMBL/GenBank/DDBJ databases">
        <title>Vibrio ZSDE26 sp. nov. and Vibrio ZSDZ34 sp. nov., isolated from coastal seawater in Qingdao.</title>
        <authorList>
            <person name="Zhang P."/>
        </authorList>
    </citation>
    <scope>NUCLEOTIDE SEQUENCE</scope>
    <source>
        <strain evidence="6">ZSDE26</strain>
    </source>
</reference>
<dbReference type="RefSeq" id="WP_248008702.1">
    <property type="nucleotide sequence ID" value="NZ_JAJHVV010000005.1"/>
</dbReference>
<sequence>MRWLTLLFITILLSPAVLAEPFDTCPSKAYLFQSKPVQVYGVNLVTGETNLLQADTGTNGNINAVGFDYEDRYIYGYDTTNKEVVRLGKDFQSQTLNVTGLPTHTFYVGDVYQHVLYLYRKGNGLFKVELSPLDADPTASLPLVKITDIATVSLTDFAFHPGNGKLYGVDNSSGDLYVFDTSVGGETLVGNVGVTGTFGAGYFDVNGYYYISRNPDGHVFRIDLSDPDNITDEIIEADIFAYGPASGQNDGARCANAPVIDEDSTIDFGDAPSSYTTLLDDNGPRHGIGSDYYLGFVAPDGEGDGLLAPLDDNKAGLQDEDGVGFVTAIEAGMNSIVSVQASTTGYLSAWIDWNKDGDFTDQGEQVFTDTILSEGSNSLILSVPNDVTMGSTWSRFRFSDQTGIDYFGGAQKGEVEDHPVLITKDGVAIRHYPSESTYATVAFEDNWPYTADYDMNDVVVRYRVTETLQDGKVSRTVIQGYVAAYGAEYRNGFAIRLAGLNRTDIDTDLSTMTHNGTQQPTSGLEAISDEAIFIISEDLSDVVLEGCNFYRTLQNCQEILNFSFELDITVEESSDSSSLMGMPYDPFIFATPNYYHGEGVTFQPGRKWEVHVADQAPTEQFDDSLFGRGVDSSDETVNRYYKTDANLPWALLISSEWKWPQEKVELLSAYPDFADYAESAGQQSQDWHSEENANNTKFYLPQE</sequence>
<comment type="caution">
    <text evidence="6">The sequence shown here is derived from an EMBL/GenBank/DDBJ whole genome shotgun (WGS) entry which is preliminary data.</text>
</comment>
<dbReference type="InterPro" id="IPR045474">
    <property type="entry name" value="GEVED"/>
</dbReference>
<evidence type="ECO:0000313" key="7">
    <source>
        <dbReference type="Proteomes" id="UP001139559"/>
    </source>
</evidence>
<evidence type="ECO:0000259" key="4">
    <source>
        <dbReference type="Pfam" id="PF20009"/>
    </source>
</evidence>
<feature type="compositionally biased region" description="Polar residues" evidence="1">
    <location>
        <begin position="680"/>
        <end position="697"/>
    </location>
</feature>
<dbReference type="Pfam" id="PF16130">
    <property type="entry name" value="DUF4842"/>
    <property type="match status" value="1"/>
</dbReference>
<name>A0A9X1XK49_9VIBR</name>
<dbReference type="SUPFAM" id="SSF75011">
    <property type="entry name" value="3-carboxy-cis,cis-mucoante lactonizing enzyme"/>
    <property type="match status" value="1"/>
</dbReference>
<keyword evidence="2" id="KW-0732">Signal</keyword>
<evidence type="ECO:0000256" key="1">
    <source>
        <dbReference type="SAM" id="MobiDB-lite"/>
    </source>
</evidence>
<feature type="signal peptide" evidence="2">
    <location>
        <begin position="1"/>
        <end position="19"/>
    </location>
</feature>
<dbReference type="InterPro" id="IPR032295">
    <property type="entry name" value="DUF4842"/>
</dbReference>
<dbReference type="EMBL" id="JAJHVV010000005">
    <property type="protein sequence ID" value="MCK6263625.1"/>
    <property type="molecule type" value="Genomic_DNA"/>
</dbReference>
<feature type="region of interest" description="Disordered" evidence="1">
    <location>
        <begin position="680"/>
        <end position="703"/>
    </location>
</feature>
<dbReference type="InterPro" id="IPR054215">
    <property type="entry name" value="DUF6923"/>
</dbReference>
<feature type="domain" description="DUF6923" evidence="5">
    <location>
        <begin position="34"/>
        <end position="255"/>
    </location>
</feature>
<feature type="domain" description="GEVED" evidence="4">
    <location>
        <begin position="346"/>
        <end position="420"/>
    </location>
</feature>
<feature type="domain" description="DUF4842" evidence="3">
    <location>
        <begin position="471"/>
        <end position="688"/>
    </location>
</feature>
<gene>
    <name evidence="6" type="ORF">KP803_10110</name>
</gene>
<dbReference type="InterPro" id="IPR031025">
    <property type="entry name" value="LruC_dom"/>
</dbReference>
<dbReference type="AlphaFoldDB" id="A0A9X1XK49"/>
<protein>
    <submittedName>
        <fullName evidence="6">LruC domain-containing protein</fullName>
    </submittedName>
</protein>
<dbReference type="Proteomes" id="UP001139559">
    <property type="component" value="Unassembled WGS sequence"/>
</dbReference>
<dbReference type="Pfam" id="PF21959">
    <property type="entry name" value="DUF6923"/>
    <property type="match status" value="1"/>
</dbReference>
<evidence type="ECO:0000313" key="6">
    <source>
        <dbReference type="EMBL" id="MCK6263625.1"/>
    </source>
</evidence>